<dbReference type="InterPro" id="IPR026989">
    <property type="entry name" value="TnpV"/>
</dbReference>
<evidence type="ECO:0000313" key="1">
    <source>
        <dbReference type="EMBL" id="MWK60567.1"/>
    </source>
</evidence>
<gene>
    <name evidence="1" type="ORF">GO594_31845</name>
</gene>
<reference evidence="1 2" key="1">
    <citation type="submission" date="2019-12" db="EMBL/GenBank/DDBJ databases">
        <title>Draft genome sequence of Pseudomonas otitidis recovered from a chicken carcass.</title>
        <authorList>
            <person name="Vieira T.R."/>
            <person name="Oliviera E.F.C."/>
            <person name="Silva N.M.V."/>
            <person name="Sambrano G.E."/>
            <person name="Cibulski S.P."/>
            <person name="Cardoso M.R.I."/>
        </authorList>
    </citation>
    <scope>NUCLEOTIDE SEQUENCE [LARGE SCALE GENOMIC DNA]</scope>
    <source>
        <strain evidence="1 2">25_K</strain>
    </source>
</reference>
<dbReference type="Pfam" id="PF14198">
    <property type="entry name" value="TnpV"/>
    <property type="match status" value="1"/>
</dbReference>
<organism evidence="1 2">
    <name type="scientific">Metapseudomonas otitidis</name>
    <dbReference type="NCBI Taxonomy" id="319939"/>
    <lineage>
        <taxon>Bacteria</taxon>
        <taxon>Pseudomonadati</taxon>
        <taxon>Pseudomonadota</taxon>
        <taxon>Gammaproteobacteria</taxon>
        <taxon>Pseudomonadales</taxon>
        <taxon>Pseudomonadaceae</taxon>
        <taxon>Metapseudomonas</taxon>
    </lineage>
</organism>
<protein>
    <submittedName>
        <fullName evidence="1">TnpV protein</fullName>
    </submittedName>
</protein>
<accession>A0A7X3HEZ6</accession>
<sequence>MRAITYSRQGDYLLPDLTVPNEPEVHRGKYASLRQTYLKEHRYGMFLNL</sequence>
<name>A0A7X3HEZ6_9GAMM</name>
<dbReference type="AlphaFoldDB" id="A0A7X3HEZ6"/>
<evidence type="ECO:0000313" key="2">
    <source>
        <dbReference type="Proteomes" id="UP000461288"/>
    </source>
</evidence>
<dbReference type="EMBL" id="WTFN01000631">
    <property type="protein sequence ID" value="MWK60567.1"/>
    <property type="molecule type" value="Genomic_DNA"/>
</dbReference>
<feature type="non-terminal residue" evidence="1">
    <location>
        <position position="49"/>
    </location>
</feature>
<dbReference type="Proteomes" id="UP000461288">
    <property type="component" value="Unassembled WGS sequence"/>
</dbReference>
<proteinExistence type="predicted"/>
<comment type="caution">
    <text evidence="1">The sequence shown here is derived from an EMBL/GenBank/DDBJ whole genome shotgun (WGS) entry which is preliminary data.</text>
</comment>